<feature type="signal peptide" evidence="1">
    <location>
        <begin position="1"/>
        <end position="20"/>
    </location>
</feature>
<dbReference type="Proteomes" id="UP000694844">
    <property type="component" value="Chromosome 4"/>
</dbReference>
<organism evidence="2 3">
    <name type="scientific">Crassostrea virginica</name>
    <name type="common">Eastern oyster</name>
    <dbReference type="NCBI Taxonomy" id="6565"/>
    <lineage>
        <taxon>Eukaryota</taxon>
        <taxon>Metazoa</taxon>
        <taxon>Spiralia</taxon>
        <taxon>Lophotrochozoa</taxon>
        <taxon>Mollusca</taxon>
        <taxon>Bivalvia</taxon>
        <taxon>Autobranchia</taxon>
        <taxon>Pteriomorphia</taxon>
        <taxon>Ostreida</taxon>
        <taxon>Ostreoidea</taxon>
        <taxon>Ostreidae</taxon>
        <taxon>Crassostrea</taxon>
    </lineage>
</organism>
<keyword evidence="2" id="KW-1185">Reference proteome</keyword>
<evidence type="ECO:0000313" key="3">
    <source>
        <dbReference type="RefSeq" id="XP_022335232.1"/>
    </source>
</evidence>
<accession>A0A8B8E3U5</accession>
<reference evidence="3" key="1">
    <citation type="submission" date="2025-08" db="UniProtKB">
        <authorList>
            <consortium name="RefSeq"/>
        </authorList>
    </citation>
    <scope>IDENTIFICATION</scope>
    <source>
        <tissue evidence="3">Whole sample</tissue>
    </source>
</reference>
<dbReference type="AlphaFoldDB" id="A0A8B8E3U5"/>
<dbReference type="Gene3D" id="2.60.40.1900">
    <property type="entry name" value="Beta-microseminoprotein (PSP94) domain"/>
    <property type="match status" value="1"/>
</dbReference>
<keyword evidence="1" id="KW-0732">Signal</keyword>
<dbReference type="KEGG" id="cvn:111131808"/>
<evidence type="ECO:0000256" key="1">
    <source>
        <dbReference type="SAM" id="SignalP"/>
    </source>
</evidence>
<name>A0A8B8E3U5_CRAVI</name>
<protein>
    <submittedName>
        <fullName evidence="3">Uncharacterized protein LOC111131808</fullName>
    </submittedName>
</protein>
<gene>
    <name evidence="3" type="primary">LOC111131808</name>
</gene>
<proteinExistence type="predicted"/>
<dbReference type="GeneID" id="111131808"/>
<sequence length="114" mass="12190">MGRTILFLCIFSVLLKHAESACSAERITGPNCVRDGIVIPPGGTYEKTTGPGCFECTCRRDNGGLILTCCDVGRIAVSYPKDICRVVQRGCDLLAVSKKSDYKPCRGPVGYVAG</sequence>
<feature type="chain" id="PRO_5034173835" evidence="1">
    <location>
        <begin position="21"/>
        <end position="114"/>
    </location>
</feature>
<dbReference type="OrthoDB" id="6141963at2759"/>
<dbReference type="RefSeq" id="XP_022335232.1">
    <property type="nucleotide sequence ID" value="XM_022479524.1"/>
</dbReference>
<evidence type="ECO:0000313" key="2">
    <source>
        <dbReference type="Proteomes" id="UP000694844"/>
    </source>
</evidence>